<dbReference type="SUPFAM" id="SSF55874">
    <property type="entry name" value="ATPase domain of HSP90 chaperone/DNA topoisomerase II/histidine kinase"/>
    <property type="match status" value="1"/>
</dbReference>
<evidence type="ECO:0000256" key="4">
    <source>
        <dbReference type="ARBA" id="ARBA00023204"/>
    </source>
</evidence>
<dbReference type="SUPFAM" id="SSF54211">
    <property type="entry name" value="Ribosomal protein S5 domain 2-like"/>
    <property type="match status" value="1"/>
</dbReference>
<accession>A8ZSP6</accession>
<dbReference type="GO" id="GO:0032300">
    <property type="term" value="C:mismatch repair complex"/>
    <property type="evidence" value="ECO:0007669"/>
    <property type="project" value="InterPro"/>
</dbReference>
<dbReference type="FunFam" id="3.30.565.10:FF:000003">
    <property type="entry name" value="DNA mismatch repair endonuclease MutL"/>
    <property type="match status" value="1"/>
</dbReference>
<dbReference type="STRING" id="96561.Dole_0149"/>
<dbReference type="Proteomes" id="UP000008561">
    <property type="component" value="Chromosome"/>
</dbReference>
<dbReference type="EMBL" id="CP000859">
    <property type="protein sequence ID" value="ABW65959.1"/>
    <property type="molecule type" value="Genomic_DNA"/>
</dbReference>
<dbReference type="GO" id="GO:0140664">
    <property type="term" value="F:ATP-dependent DNA damage sensor activity"/>
    <property type="evidence" value="ECO:0007669"/>
    <property type="project" value="InterPro"/>
</dbReference>
<evidence type="ECO:0000256" key="5">
    <source>
        <dbReference type="HAMAP-Rule" id="MF_00149"/>
    </source>
</evidence>
<feature type="region of interest" description="Disordered" evidence="6">
    <location>
        <begin position="374"/>
        <end position="404"/>
    </location>
</feature>
<organism evidence="9 10">
    <name type="scientific">Desulfosudis oleivorans (strain DSM 6200 / JCM 39069 / Hxd3)</name>
    <name type="common">Desulfococcus oleovorans</name>
    <dbReference type="NCBI Taxonomy" id="96561"/>
    <lineage>
        <taxon>Bacteria</taxon>
        <taxon>Pseudomonadati</taxon>
        <taxon>Thermodesulfobacteriota</taxon>
        <taxon>Desulfobacteria</taxon>
        <taxon>Desulfobacterales</taxon>
        <taxon>Desulfosudaceae</taxon>
        <taxon>Desulfosudis</taxon>
    </lineage>
</organism>
<keyword evidence="3 5" id="KW-0227">DNA damage</keyword>
<protein>
    <recommendedName>
        <fullName evidence="2 5">DNA mismatch repair protein MutL</fullName>
    </recommendedName>
</protein>
<keyword evidence="10" id="KW-1185">Reference proteome</keyword>
<evidence type="ECO:0000313" key="10">
    <source>
        <dbReference type="Proteomes" id="UP000008561"/>
    </source>
</evidence>
<dbReference type="InterPro" id="IPR038973">
    <property type="entry name" value="MutL/Mlh/Pms-like"/>
</dbReference>
<reference evidence="9 10" key="1">
    <citation type="submission" date="2007-10" db="EMBL/GenBank/DDBJ databases">
        <title>Complete sequence of Desulfococcus oleovorans Hxd3.</title>
        <authorList>
            <consortium name="US DOE Joint Genome Institute"/>
            <person name="Copeland A."/>
            <person name="Lucas S."/>
            <person name="Lapidus A."/>
            <person name="Barry K."/>
            <person name="Glavina del Rio T."/>
            <person name="Dalin E."/>
            <person name="Tice H."/>
            <person name="Pitluck S."/>
            <person name="Kiss H."/>
            <person name="Brettin T."/>
            <person name="Bruce D."/>
            <person name="Detter J.C."/>
            <person name="Han C."/>
            <person name="Schmutz J."/>
            <person name="Larimer F."/>
            <person name="Land M."/>
            <person name="Hauser L."/>
            <person name="Kyrpides N."/>
            <person name="Kim E."/>
            <person name="Wawrik B."/>
            <person name="Richardson P."/>
        </authorList>
    </citation>
    <scope>NUCLEOTIDE SEQUENCE [LARGE SCALE GENOMIC DNA]</scope>
    <source>
        <strain evidence="10">DSM 6200 / JCM 39069 / Hxd3</strain>
    </source>
</reference>
<dbReference type="RefSeq" id="WP_012173578.1">
    <property type="nucleotide sequence ID" value="NC_009943.1"/>
</dbReference>
<dbReference type="CDD" id="cd16926">
    <property type="entry name" value="HATPase_MutL-MLH-PMS-like"/>
    <property type="match status" value="1"/>
</dbReference>
<dbReference type="InterPro" id="IPR014721">
    <property type="entry name" value="Ribsml_uS5_D2-typ_fold_subgr"/>
</dbReference>
<dbReference type="Gene3D" id="3.30.1540.20">
    <property type="entry name" value="MutL, C-terminal domain, dimerisation subdomain"/>
    <property type="match status" value="1"/>
</dbReference>
<name>A8ZSP6_DESOH</name>
<dbReference type="GO" id="GO:0030983">
    <property type="term" value="F:mismatched DNA binding"/>
    <property type="evidence" value="ECO:0007669"/>
    <property type="project" value="InterPro"/>
</dbReference>
<comment type="similarity">
    <text evidence="1 5">Belongs to the DNA mismatch repair MutL/HexB family.</text>
</comment>
<dbReference type="InterPro" id="IPR037198">
    <property type="entry name" value="MutL_C_sf"/>
</dbReference>
<evidence type="ECO:0000256" key="3">
    <source>
        <dbReference type="ARBA" id="ARBA00022763"/>
    </source>
</evidence>
<dbReference type="PANTHER" id="PTHR10073:SF12">
    <property type="entry name" value="DNA MISMATCH REPAIR PROTEIN MLH1"/>
    <property type="match status" value="1"/>
</dbReference>
<dbReference type="InterPro" id="IPR002099">
    <property type="entry name" value="MutL/Mlh/PMS"/>
</dbReference>
<dbReference type="Pfam" id="PF13589">
    <property type="entry name" value="HATPase_c_3"/>
    <property type="match status" value="1"/>
</dbReference>
<dbReference type="InterPro" id="IPR020667">
    <property type="entry name" value="DNA_mismatch_repair_MutL"/>
</dbReference>
<evidence type="ECO:0000256" key="6">
    <source>
        <dbReference type="SAM" id="MobiDB-lite"/>
    </source>
</evidence>
<evidence type="ECO:0000259" key="7">
    <source>
        <dbReference type="SMART" id="SM00853"/>
    </source>
</evidence>
<dbReference type="PANTHER" id="PTHR10073">
    <property type="entry name" value="DNA MISMATCH REPAIR PROTEIN MLH, PMS, MUTL"/>
    <property type="match status" value="1"/>
</dbReference>
<dbReference type="HOGENOM" id="CLU_004131_4_2_7"/>
<dbReference type="InterPro" id="IPR014790">
    <property type="entry name" value="MutL_C"/>
</dbReference>
<evidence type="ECO:0000256" key="1">
    <source>
        <dbReference type="ARBA" id="ARBA00006082"/>
    </source>
</evidence>
<feature type="domain" description="DNA mismatch repair protein S5" evidence="8">
    <location>
        <begin position="209"/>
        <end position="327"/>
    </location>
</feature>
<dbReference type="GO" id="GO:0016887">
    <property type="term" value="F:ATP hydrolysis activity"/>
    <property type="evidence" value="ECO:0007669"/>
    <property type="project" value="InterPro"/>
</dbReference>
<comment type="function">
    <text evidence="5">This protein is involved in the repair of mismatches in DNA. It is required for dam-dependent methyl-directed DNA mismatch repair. May act as a 'molecular matchmaker', a protein that promotes the formation of a stable complex between two or more DNA-binding proteins in an ATP-dependent manner without itself being part of a final effector complex.</text>
</comment>
<dbReference type="SUPFAM" id="SSF118116">
    <property type="entry name" value="DNA mismatch repair protein MutL"/>
    <property type="match status" value="1"/>
</dbReference>
<gene>
    <name evidence="5" type="primary">mutL</name>
    <name evidence="9" type="ordered locus">Dole_0149</name>
</gene>
<sequence>MAVIRILPEHLSNKIAAGEVVERPASVVKELVENAIDAGASAIFVEIQNGGRSLVRVTDNGAGMGKDDALLCLERYATSKIADEKSLFAISTLGFRGEAIPSIASVSEFVLTTRPADADAGTRIRVSGGTITDVADTGAPPGTTVEVGRLFFNTPARRKFLKAVATETGHIADTLAAFALCRPDIHFKLVQDGRTVKNWPRTADPLERITDVLGSQTRGHMAPISCADDTVTISGWTSSPAVTRSTSQKIHLFVNGRIVKDRGLQYALFEGYRGRLVKGAFPVAAIFINIPFDRVDVNVHPTKNEVRFADQRRVYQALKTAVAGAWAINAAPPWSDGQKPSRPAPAFSLPGVRPAPKVSESVFQYATPLPLPSFANAGDEPPAPARPRLSGDAEPRPLETPVSSDGHQSFFRFSDLAVVGQVFNTYIVCQADAQVVLIDQHAAHERILFEALKQRGQNRPLPGQNLLVPETVELTHKSAAAIEPLLDAFAAMGLEIEPFGPTAFVIKAVPAVLADTAVGPMVAEIAEKQADTGFAPDPDTLTNDVLHVMACHAAIRAHQRLSEAEIKALLARLDGCDNPRHCPHGRPTAIFWSTSEIEKAFKRIV</sequence>
<dbReference type="HAMAP" id="MF_00149">
    <property type="entry name" value="DNA_mis_repair"/>
    <property type="match status" value="1"/>
</dbReference>
<dbReference type="NCBIfam" id="TIGR00585">
    <property type="entry name" value="mutl"/>
    <property type="match status" value="1"/>
</dbReference>
<dbReference type="Pfam" id="PF01119">
    <property type="entry name" value="DNA_mis_repair"/>
    <property type="match status" value="1"/>
</dbReference>
<dbReference type="KEGG" id="dol:Dole_0149"/>
<proteinExistence type="inferred from homology"/>
<dbReference type="SMART" id="SM00853">
    <property type="entry name" value="MutL_C"/>
    <property type="match status" value="1"/>
</dbReference>
<evidence type="ECO:0000259" key="8">
    <source>
        <dbReference type="SMART" id="SM01340"/>
    </source>
</evidence>
<dbReference type="eggNOG" id="COG0323">
    <property type="taxonomic scope" value="Bacteria"/>
</dbReference>
<dbReference type="InterPro" id="IPR013507">
    <property type="entry name" value="DNA_mismatch_S5_2-like"/>
</dbReference>
<dbReference type="InterPro" id="IPR020568">
    <property type="entry name" value="Ribosomal_Su5_D2-typ_SF"/>
</dbReference>
<dbReference type="InterPro" id="IPR042121">
    <property type="entry name" value="MutL_C_regsub"/>
</dbReference>
<dbReference type="Gene3D" id="3.30.230.10">
    <property type="match status" value="1"/>
</dbReference>
<dbReference type="SMART" id="SM01340">
    <property type="entry name" value="DNA_mis_repair"/>
    <property type="match status" value="1"/>
</dbReference>
<evidence type="ECO:0000313" key="9">
    <source>
        <dbReference type="EMBL" id="ABW65959.1"/>
    </source>
</evidence>
<dbReference type="CDD" id="cd00782">
    <property type="entry name" value="MutL_Trans"/>
    <property type="match status" value="1"/>
</dbReference>
<dbReference type="OrthoDB" id="9763467at2"/>
<dbReference type="InterPro" id="IPR042120">
    <property type="entry name" value="MutL_C_dimsub"/>
</dbReference>
<evidence type="ECO:0000256" key="2">
    <source>
        <dbReference type="ARBA" id="ARBA00021975"/>
    </source>
</evidence>
<dbReference type="Pfam" id="PF08676">
    <property type="entry name" value="MutL_C"/>
    <property type="match status" value="1"/>
</dbReference>
<keyword evidence="4 5" id="KW-0234">DNA repair</keyword>
<dbReference type="InterPro" id="IPR036890">
    <property type="entry name" value="HATPase_C_sf"/>
</dbReference>
<dbReference type="AlphaFoldDB" id="A8ZSP6"/>
<dbReference type="GO" id="GO:0006298">
    <property type="term" value="P:mismatch repair"/>
    <property type="evidence" value="ECO:0007669"/>
    <property type="project" value="UniProtKB-UniRule"/>
</dbReference>
<dbReference type="Gene3D" id="3.30.565.10">
    <property type="entry name" value="Histidine kinase-like ATPase, C-terminal domain"/>
    <property type="match status" value="1"/>
</dbReference>
<feature type="domain" description="MutL C-terminal dimerisation" evidence="7">
    <location>
        <begin position="418"/>
        <end position="561"/>
    </location>
</feature>
<dbReference type="GO" id="GO:0005524">
    <property type="term" value="F:ATP binding"/>
    <property type="evidence" value="ECO:0007669"/>
    <property type="project" value="InterPro"/>
</dbReference>
<dbReference type="Gene3D" id="3.30.1370.100">
    <property type="entry name" value="MutL, C-terminal domain, regulatory subdomain"/>
    <property type="match status" value="1"/>
</dbReference>